<organism evidence="1 2">
    <name type="scientific">Glomus cerebriforme</name>
    <dbReference type="NCBI Taxonomy" id="658196"/>
    <lineage>
        <taxon>Eukaryota</taxon>
        <taxon>Fungi</taxon>
        <taxon>Fungi incertae sedis</taxon>
        <taxon>Mucoromycota</taxon>
        <taxon>Glomeromycotina</taxon>
        <taxon>Glomeromycetes</taxon>
        <taxon>Glomerales</taxon>
        <taxon>Glomeraceae</taxon>
        <taxon>Glomus</taxon>
    </lineage>
</organism>
<evidence type="ECO:0000313" key="1">
    <source>
        <dbReference type="EMBL" id="RIA93385.1"/>
    </source>
</evidence>
<protein>
    <submittedName>
        <fullName evidence="1">Uncharacterized protein</fullName>
    </submittedName>
</protein>
<accession>A0A397TAE7</accession>
<dbReference type="STRING" id="658196.A0A397TAE7"/>
<sequence>MANKTNNKTNSSEKFSQLYDVFLYKKKDITAIQKKLSINSNVNQTAVYQSNKAKTLADSYELLLELEKFGIDANPILEVELRRDKASSNKPIRLFDLLLSLEDNIVVIQEKFSIIDYSNQERSEEVDENVKKIQFTGKGLPLFPNLTPQQLHKIFIKNLAGADHLSIATLLILQHPLRYFKLRHNLEISLIVISVIRQKLKSRCWSLGKEQITLQINISENSVRLEMFKYSNLWHKFVIADKPISFSDLNSPCKADILRYSKFEYNPAISFRALLV</sequence>
<dbReference type="Proteomes" id="UP000265703">
    <property type="component" value="Unassembled WGS sequence"/>
</dbReference>
<dbReference type="AlphaFoldDB" id="A0A397TAE7"/>
<keyword evidence="2" id="KW-1185">Reference proteome</keyword>
<comment type="caution">
    <text evidence="1">The sequence shown here is derived from an EMBL/GenBank/DDBJ whole genome shotgun (WGS) entry which is preliminary data.</text>
</comment>
<name>A0A397TAE7_9GLOM</name>
<gene>
    <name evidence="1" type="ORF">C1645_819466</name>
</gene>
<proteinExistence type="predicted"/>
<evidence type="ECO:0000313" key="2">
    <source>
        <dbReference type="Proteomes" id="UP000265703"/>
    </source>
</evidence>
<dbReference type="EMBL" id="QKYT01000105">
    <property type="protein sequence ID" value="RIA93385.1"/>
    <property type="molecule type" value="Genomic_DNA"/>
</dbReference>
<reference evidence="1 2" key="1">
    <citation type="submission" date="2018-06" db="EMBL/GenBank/DDBJ databases">
        <title>Comparative genomics reveals the genomic features of Rhizophagus irregularis, R. cerebriforme, R. diaphanum and Gigaspora rosea, and their symbiotic lifestyle signature.</title>
        <authorList>
            <person name="Morin E."/>
            <person name="San Clemente H."/>
            <person name="Chen E.C.H."/>
            <person name="De La Providencia I."/>
            <person name="Hainaut M."/>
            <person name="Kuo A."/>
            <person name="Kohler A."/>
            <person name="Murat C."/>
            <person name="Tang N."/>
            <person name="Roy S."/>
            <person name="Loubradou J."/>
            <person name="Henrissat B."/>
            <person name="Grigoriev I.V."/>
            <person name="Corradi N."/>
            <person name="Roux C."/>
            <person name="Martin F.M."/>
        </authorList>
    </citation>
    <scope>NUCLEOTIDE SEQUENCE [LARGE SCALE GENOMIC DNA]</scope>
    <source>
        <strain evidence="1 2">DAOM 227022</strain>
    </source>
</reference>